<keyword evidence="1" id="KW-0175">Coiled coil</keyword>
<accession>A0A9P0DPZ8</accession>
<dbReference type="AlphaFoldDB" id="A0A9P0DPZ8"/>
<evidence type="ECO:0000313" key="3">
    <source>
        <dbReference type="Proteomes" id="UP001153737"/>
    </source>
</evidence>
<feature type="coiled-coil region" evidence="1">
    <location>
        <begin position="41"/>
        <end position="89"/>
    </location>
</feature>
<protein>
    <submittedName>
        <fullName evidence="2">Uncharacterized protein</fullName>
    </submittedName>
</protein>
<dbReference type="OrthoDB" id="10066957at2759"/>
<reference evidence="2" key="1">
    <citation type="submission" date="2022-01" db="EMBL/GenBank/DDBJ databases">
        <authorList>
            <person name="King R."/>
        </authorList>
    </citation>
    <scope>NUCLEOTIDE SEQUENCE</scope>
</reference>
<sequence length="233" mass="26716">MVITREIREEIETTVNSAVNKSIKTESLISEIAQKVSEAIIKTIQQKLLSMEKTVAELQKKNDTLESKLKSLETKINDSDKGKDEMERKLDQIDQSTRSTNLRIFNLKETQNEDTRTEVMRILNNKMSLNLSDADIQLCYRIGKGQGNKSRGIFLKLKQLTTKQTIYGKKKLLKGTNIVVREDLTTLRVNMMNEAIGKLGLKNVWTENGKIYVNKDSKITIIRNKNDLRNVLE</sequence>
<dbReference type="Proteomes" id="UP001153737">
    <property type="component" value="Chromosome 4"/>
</dbReference>
<evidence type="ECO:0000313" key="2">
    <source>
        <dbReference type="EMBL" id="CAH1163372.1"/>
    </source>
</evidence>
<organism evidence="2 3">
    <name type="scientific">Phaedon cochleariae</name>
    <name type="common">Mustard beetle</name>
    <dbReference type="NCBI Taxonomy" id="80249"/>
    <lineage>
        <taxon>Eukaryota</taxon>
        <taxon>Metazoa</taxon>
        <taxon>Ecdysozoa</taxon>
        <taxon>Arthropoda</taxon>
        <taxon>Hexapoda</taxon>
        <taxon>Insecta</taxon>
        <taxon>Pterygota</taxon>
        <taxon>Neoptera</taxon>
        <taxon>Endopterygota</taxon>
        <taxon>Coleoptera</taxon>
        <taxon>Polyphaga</taxon>
        <taxon>Cucujiformia</taxon>
        <taxon>Chrysomeloidea</taxon>
        <taxon>Chrysomelidae</taxon>
        <taxon>Chrysomelinae</taxon>
        <taxon>Chrysomelini</taxon>
        <taxon>Phaedon</taxon>
    </lineage>
</organism>
<dbReference type="Gene3D" id="3.30.70.1820">
    <property type="entry name" value="L1 transposable element, RRM domain"/>
    <property type="match status" value="1"/>
</dbReference>
<name>A0A9P0DPZ8_PHACE</name>
<evidence type="ECO:0000256" key="1">
    <source>
        <dbReference type="SAM" id="Coils"/>
    </source>
</evidence>
<gene>
    <name evidence="2" type="ORF">PHAECO_LOCUS7865</name>
</gene>
<reference evidence="2" key="2">
    <citation type="submission" date="2022-10" db="EMBL/GenBank/DDBJ databases">
        <authorList>
            <consortium name="ENA_rothamsted_submissions"/>
            <consortium name="culmorum"/>
            <person name="King R."/>
        </authorList>
    </citation>
    <scope>NUCLEOTIDE SEQUENCE</scope>
</reference>
<keyword evidence="3" id="KW-1185">Reference proteome</keyword>
<proteinExistence type="predicted"/>
<dbReference type="EMBL" id="OU896710">
    <property type="protein sequence ID" value="CAH1163372.1"/>
    <property type="molecule type" value="Genomic_DNA"/>
</dbReference>